<dbReference type="AlphaFoldDB" id="A0A1H3C1L0"/>
<reference evidence="1 2" key="1">
    <citation type="submission" date="2016-10" db="EMBL/GenBank/DDBJ databases">
        <authorList>
            <person name="de Groot N.N."/>
        </authorList>
    </citation>
    <scope>NUCLEOTIDE SEQUENCE [LARGE SCALE GENOMIC DNA]</scope>
    <source>
        <strain evidence="1 2">ICMP 14252</strain>
    </source>
</reference>
<sequence>MQKSGKIRAGNLSLDNRVFVKRRGETQDLHDQRVWSELRKFNAFNASNLIFKMASHKDLPAKFLPVYGASRDHYDIRHAASELSPNNYIAWLLGSFTAKADLISDFCNRRTLINSEILKGRASEALSEIYSLNNVCKSWWAIFLEVHVAKELENRDTRQLVQELPSRFPRGEIKGRVIDLQLMSESSSVQVFVLDLLGRMNEYRSSGLQDAIDNGALESCQFLPINLDSKRIVKIEKLKNHWFESIIDQYIIFKDVICECEAAGRLPVDLRAAILELAKVVDDIELQAILGLEQAVAPEVTAVLDDYTKGDYESAIRRIHTLQSQGSDKIFGLIEVYAKAKIYTGTTLESGTFFDQLAIELAAVLQCDKKTPEKIGFLNQICVKFKHESWAKSLNFHLLSALEEVESDQDIESARLQTGILGRLNTPKAKTRNYRFPVQLDETSNIPLHRQVKYSTSDQLSTEIEKPLFPILSDFLKLKSRTFILKEQFIDGINFAVNEYLDNSVSCYHLPMRTLCEIAGDIPKLSNDVFISCLIAYEIYNREYGGIFEEDKAELFEELMKFNGSHRPSQIFQKDKFTKVEAYFLKNICIPSQLDNLIHYTSNDDVVHERVAILDLLISAKSEGFEQLRYEKDSVLETMFSEKLRAKIESAKLFVDVQALESQRKHVYHSLFEQAKSTKGGINLDPLPLDNDTASSHDIFEIVQGSALASNRKTQILYEIFHTAVRDFALNEHYGLDKYLSAEIRHIVFTTQLRSCFEKTRLVTSQKEGVYLSNEYWVNKYNFVHISIVEQIDNLLRAFSEKVDNILGEVNECFRVELYDRDSANVFDFLAYHFRLVAISEIVSRSNSADEFFGQLLDYMWELASNSAKSAQELINDHLAIEILRALTELEAELNYVKGDVAVVDLMQEIKNARSYFTKEIELVLNWFRFVGADDSKNLERLGVVVDATMSSFDSIYGHKYKKPVFATSGSALSLNYREARALFICLFTALENACKYGGNIDPVTVSVVSECDHTLIVIKNVVKSYPDLTAEELVCREKAKWSPEYSNLNREEGGSGLYKIYSTLSNSSSGFKFDIEADENSFTASIGLCHENFDYRRQLVKTRESSELS</sequence>
<name>A0A1H3C1L0_9PSED</name>
<dbReference type="Proteomes" id="UP000182902">
    <property type="component" value="Unassembled WGS sequence"/>
</dbReference>
<accession>A0A1H3C1L0</accession>
<proteinExistence type="predicted"/>
<dbReference type="EMBL" id="FNOX01000001">
    <property type="protein sequence ID" value="SDX47808.1"/>
    <property type="molecule type" value="Genomic_DNA"/>
</dbReference>
<organism evidence="1 2">
    <name type="scientific">Pseudomonas salomonii</name>
    <dbReference type="NCBI Taxonomy" id="191391"/>
    <lineage>
        <taxon>Bacteria</taxon>
        <taxon>Pseudomonadati</taxon>
        <taxon>Pseudomonadota</taxon>
        <taxon>Gammaproteobacteria</taxon>
        <taxon>Pseudomonadales</taxon>
        <taxon>Pseudomonadaceae</taxon>
        <taxon>Pseudomonas</taxon>
    </lineage>
</organism>
<evidence type="ECO:0000313" key="1">
    <source>
        <dbReference type="EMBL" id="SDX47808.1"/>
    </source>
</evidence>
<evidence type="ECO:0000313" key="2">
    <source>
        <dbReference type="Proteomes" id="UP000182902"/>
    </source>
</evidence>
<gene>
    <name evidence="1" type="ORF">SAMN05216247_101138</name>
</gene>
<protein>
    <submittedName>
        <fullName evidence="1">Uncharacterized protein</fullName>
    </submittedName>
</protein>